<dbReference type="AlphaFoldDB" id="A0A3N0XJ86"/>
<dbReference type="OrthoDB" id="6021633at2759"/>
<dbReference type="Proteomes" id="UP000281406">
    <property type="component" value="Unassembled WGS sequence"/>
</dbReference>
<dbReference type="EMBL" id="RJVU01072342">
    <property type="protein sequence ID" value="ROI37396.1"/>
    <property type="molecule type" value="Genomic_DNA"/>
</dbReference>
<proteinExistence type="predicted"/>
<accession>A0A3N0XJ86</accession>
<protein>
    <submittedName>
        <fullName evidence="1">Uncharacterized protein</fullName>
    </submittedName>
</protein>
<dbReference type="InterPro" id="IPR036397">
    <property type="entry name" value="RNaseH_sf"/>
</dbReference>
<gene>
    <name evidence="1" type="ORF">DPX16_5078</name>
</gene>
<evidence type="ECO:0000313" key="2">
    <source>
        <dbReference type="Proteomes" id="UP000281406"/>
    </source>
</evidence>
<name>A0A3N0XJ86_ANAGA</name>
<keyword evidence="2" id="KW-1185">Reference proteome</keyword>
<evidence type="ECO:0000313" key="1">
    <source>
        <dbReference type="EMBL" id="ROI37396.1"/>
    </source>
</evidence>
<sequence>MTELCTDNTTHTFLRKSSVSEHTLLSSPQATQKHASFVQNNLCFDRQDCLLTSKAERSHARCSLVFTQEPVVFRPCGRMQPKGECLRGRDERSGECNARPNTLAALSSSIEASWASITPQQCHRLIASMPRRIEAVISAKGFPTKY</sequence>
<dbReference type="Gene3D" id="3.30.420.10">
    <property type="entry name" value="Ribonuclease H-like superfamily/Ribonuclease H"/>
    <property type="match status" value="1"/>
</dbReference>
<reference evidence="1 2" key="1">
    <citation type="submission" date="2018-10" db="EMBL/GenBank/DDBJ databases">
        <title>Genome assembly for a Yunnan-Guizhou Plateau 3E fish, Anabarilius grahami (Regan), and its evolutionary and genetic applications.</title>
        <authorList>
            <person name="Jiang W."/>
        </authorList>
    </citation>
    <scope>NUCLEOTIDE SEQUENCE [LARGE SCALE GENOMIC DNA]</scope>
    <source>
        <strain evidence="1">AG-KIZ</strain>
        <tissue evidence="1">Muscle</tissue>
    </source>
</reference>
<organism evidence="1 2">
    <name type="scientific">Anabarilius grahami</name>
    <name type="common">Kanglang fish</name>
    <name type="synonym">Barilius grahami</name>
    <dbReference type="NCBI Taxonomy" id="495550"/>
    <lineage>
        <taxon>Eukaryota</taxon>
        <taxon>Metazoa</taxon>
        <taxon>Chordata</taxon>
        <taxon>Craniata</taxon>
        <taxon>Vertebrata</taxon>
        <taxon>Euteleostomi</taxon>
        <taxon>Actinopterygii</taxon>
        <taxon>Neopterygii</taxon>
        <taxon>Teleostei</taxon>
        <taxon>Ostariophysi</taxon>
        <taxon>Cypriniformes</taxon>
        <taxon>Xenocyprididae</taxon>
        <taxon>Xenocypridinae</taxon>
        <taxon>Xenocypridinae incertae sedis</taxon>
        <taxon>Anabarilius</taxon>
    </lineage>
</organism>
<dbReference type="GO" id="GO:0003676">
    <property type="term" value="F:nucleic acid binding"/>
    <property type="evidence" value="ECO:0007669"/>
    <property type="project" value="InterPro"/>
</dbReference>
<comment type="caution">
    <text evidence="1">The sequence shown here is derived from an EMBL/GenBank/DDBJ whole genome shotgun (WGS) entry which is preliminary data.</text>
</comment>